<reference evidence="10" key="1">
    <citation type="submission" date="2018-03" db="EMBL/GenBank/DDBJ databases">
        <title>Lachnoclostridium SNUG30370 gen.nov., sp.nov., isolated from human faeces.</title>
        <authorList>
            <person name="Seo B."/>
            <person name="Jeon K."/>
            <person name="Ko G."/>
        </authorList>
    </citation>
    <scope>NUCLEOTIDE SEQUENCE [LARGE SCALE GENOMIC DNA]</scope>
    <source>
        <strain evidence="10">SNUG30370</strain>
    </source>
</reference>
<dbReference type="GO" id="GO:0008982">
    <property type="term" value="F:protein-N(PI)-phosphohistidine-sugar phosphotransferase activity"/>
    <property type="evidence" value="ECO:0007669"/>
    <property type="project" value="InterPro"/>
</dbReference>
<dbReference type="PANTHER" id="PTHR34581">
    <property type="entry name" value="PTS SYSTEM N,N'-DIACETYLCHITOBIOSE-SPECIFIC EIIB COMPONENT"/>
    <property type="match status" value="1"/>
</dbReference>
<dbReference type="Proteomes" id="UP000241201">
    <property type="component" value="Unassembled WGS sequence"/>
</dbReference>
<proteinExistence type="predicted"/>
<evidence type="ECO:0000313" key="9">
    <source>
        <dbReference type="EMBL" id="PST39920.1"/>
    </source>
</evidence>
<keyword evidence="1" id="KW-0813">Transport</keyword>
<evidence type="ECO:0000256" key="4">
    <source>
        <dbReference type="ARBA" id="ARBA00022679"/>
    </source>
</evidence>
<evidence type="ECO:0000259" key="8">
    <source>
        <dbReference type="PROSITE" id="PS51100"/>
    </source>
</evidence>
<feature type="domain" description="PTS EIIB type-3" evidence="8">
    <location>
        <begin position="1"/>
        <end position="100"/>
    </location>
</feature>
<dbReference type="CDD" id="cd05564">
    <property type="entry name" value="PTS_IIB_chitobiose_lichenan"/>
    <property type="match status" value="1"/>
</dbReference>
<comment type="caution">
    <text evidence="9">The sequence shown here is derived from an EMBL/GenBank/DDBJ whole genome shotgun (WGS) entry which is preliminary data.</text>
</comment>
<dbReference type="PANTHER" id="PTHR34581:SF2">
    <property type="entry name" value="PTS SYSTEM N,N'-DIACETYLCHITOBIOSE-SPECIFIC EIIB COMPONENT"/>
    <property type="match status" value="1"/>
</dbReference>
<protein>
    <submittedName>
        <fullName evidence="9">PTS sugar transporter subunit IIB</fullName>
    </submittedName>
</protein>
<dbReference type="Gene3D" id="3.40.50.2300">
    <property type="match status" value="1"/>
</dbReference>
<keyword evidence="5" id="KW-0598">Phosphotransferase system</keyword>
<keyword evidence="10" id="KW-1185">Reference proteome</keyword>
<evidence type="ECO:0000256" key="2">
    <source>
        <dbReference type="ARBA" id="ARBA00022553"/>
    </source>
</evidence>
<dbReference type="GO" id="GO:0016301">
    <property type="term" value="F:kinase activity"/>
    <property type="evidence" value="ECO:0007669"/>
    <property type="project" value="UniProtKB-KW"/>
</dbReference>
<name>A0A2T3FXD2_9FIRM</name>
<dbReference type="GeneID" id="77471163"/>
<keyword evidence="3 9" id="KW-0762">Sugar transport</keyword>
<gene>
    <name evidence="9" type="ORF">C7U55_08685</name>
</gene>
<evidence type="ECO:0000256" key="1">
    <source>
        <dbReference type="ARBA" id="ARBA00022448"/>
    </source>
</evidence>
<dbReference type="Pfam" id="PF02302">
    <property type="entry name" value="PTS_IIB"/>
    <property type="match status" value="1"/>
</dbReference>
<evidence type="ECO:0000256" key="3">
    <source>
        <dbReference type="ARBA" id="ARBA00022597"/>
    </source>
</evidence>
<feature type="modified residue" description="Phosphocysteine; by EIIA" evidence="7">
    <location>
        <position position="7"/>
    </location>
</feature>
<dbReference type="InterPro" id="IPR013012">
    <property type="entry name" value="PTS_EIIB_3"/>
</dbReference>
<dbReference type="EMBL" id="PYLP01000010">
    <property type="protein sequence ID" value="PST39920.1"/>
    <property type="molecule type" value="Genomic_DNA"/>
</dbReference>
<evidence type="ECO:0000313" key="10">
    <source>
        <dbReference type="Proteomes" id="UP000241201"/>
    </source>
</evidence>
<keyword evidence="4" id="KW-0808">Transferase</keyword>
<sequence length="100" mass="11029">MKLMLVCNAGMSTSMLVSKIESAAKEQGIELEVAAFPLTQAEKVIDDWDVVMLGPQVRHCLPQLKKATDKTPIEVIDMRDYGLMNGANVLKKALEIVNNK</sequence>
<accession>A0A2T3FXD2</accession>
<dbReference type="AlphaFoldDB" id="A0A2T3FXD2"/>
<dbReference type="InterPro" id="IPR003501">
    <property type="entry name" value="PTS_EIIB_2/3"/>
</dbReference>
<organism evidence="9 10">
    <name type="scientific">Faecalibacillus faecis</name>
    <dbReference type="NCBI Taxonomy" id="1982628"/>
    <lineage>
        <taxon>Bacteria</taxon>
        <taxon>Bacillati</taxon>
        <taxon>Bacillota</taxon>
        <taxon>Erysipelotrichia</taxon>
        <taxon>Erysipelotrichales</taxon>
        <taxon>Coprobacillaceae</taxon>
        <taxon>Faecalibacillus</taxon>
    </lineage>
</organism>
<dbReference type="RefSeq" id="WP_106988231.1">
    <property type="nucleotide sequence ID" value="NZ_PYLP01000010.1"/>
</dbReference>
<keyword evidence="6" id="KW-0418">Kinase</keyword>
<evidence type="ECO:0000256" key="7">
    <source>
        <dbReference type="PROSITE-ProRule" id="PRU00423"/>
    </source>
</evidence>
<dbReference type="GO" id="GO:0009401">
    <property type="term" value="P:phosphoenolpyruvate-dependent sugar phosphotransferase system"/>
    <property type="evidence" value="ECO:0007669"/>
    <property type="project" value="UniProtKB-KW"/>
</dbReference>
<dbReference type="SUPFAM" id="SSF52794">
    <property type="entry name" value="PTS system IIB component-like"/>
    <property type="match status" value="1"/>
</dbReference>
<evidence type="ECO:0000256" key="5">
    <source>
        <dbReference type="ARBA" id="ARBA00022683"/>
    </source>
</evidence>
<keyword evidence="2" id="KW-0597">Phosphoprotein</keyword>
<dbReference type="InterPro" id="IPR036095">
    <property type="entry name" value="PTS_EIIB-like_sf"/>
</dbReference>
<evidence type="ECO:0000256" key="6">
    <source>
        <dbReference type="ARBA" id="ARBA00022777"/>
    </source>
</evidence>
<dbReference type="PROSITE" id="PS51100">
    <property type="entry name" value="PTS_EIIB_TYPE_3"/>
    <property type="match status" value="1"/>
</dbReference>
<dbReference type="InterPro" id="IPR051819">
    <property type="entry name" value="PTS_sugar-specific_EIIB"/>
</dbReference>